<reference evidence="9" key="1">
    <citation type="submission" date="2010-07" db="EMBL/GenBank/DDBJ databases">
        <authorList>
            <person name="Muzny D."/>
            <person name="Qin X."/>
            <person name="Buhay C."/>
            <person name="Dugan-Rocha S."/>
            <person name="Ding Y."/>
            <person name="Chen G."/>
            <person name="Hawes A."/>
            <person name="Holder M."/>
            <person name="Jhangiani S."/>
            <person name="Johnson A."/>
            <person name="Khan Z."/>
            <person name="Li Z."/>
            <person name="Liu W."/>
            <person name="Liu X."/>
            <person name="Perez L."/>
            <person name="Shen H."/>
            <person name="Wang Q."/>
            <person name="Watt J."/>
            <person name="Xi L."/>
            <person name="Xin Y."/>
            <person name="Zhou J."/>
            <person name="Deng J."/>
            <person name="Jiang H."/>
            <person name="Liu Y."/>
            <person name="Qu J."/>
            <person name="Song X.-Z."/>
            <person name="Zhang L."/>
            <person name="Villasana D."/>
            <person name="Johnson A."/>
            <person name="Liu J."/>
            <person name="Liyanage D."/>
            <person name="Lorensuhewa L."/>
            <person name="Robinson T."/>
            <person name="Song A."/>
            <person name="Song B.-B."/>
            <person name="Dinh H."/>
            <person name="Thornton R."/>
            <person name="Coyle M."/>
            <person name="Francisco L."/>
            <person name="Jackson L."/>
            <person name="Javaid M."/>
            <person name="Korchina V."/>
            <person name="Kovar C."/>
            <person name="Mata R."/>
            <person name="Mathew T."/>
            <person name="Ngo R."/>
            <person name="Nguyen L."/>
            <person name="Nguyen N."/>
            <person name="Okwuonu G."/>
            <person name="Ongeri F."/>
            <person name="Pham C."/>
            <person name="Simmons D."/>
            <person name="Wilczek-Boney K."/>
            <person name="Hale W."/>
            <person name="Jakkamsetti A."/>
            <person name="Pham P."/>
            <person name="Ruth R."/>
            <person name="San Lucas F."/>
            <person name="Warren J."/>
            <person name="Zhang J."/>
            <person name="Zhao Z."/>
            <person name="Zhou C."/>
            <person name="Zhu D."/>
            <person name="Lee S."/>
            <person name="Bess C."/>
            <person name="Blankenburg K."/>
            <person name="Forbes L."/>
            <person name="Fu Q."/>
            <person name="Gubbala S."/>
            <person name="Hirani K."/>
            <person name="Jayaseelan J.C."/>
            <person name="Lara F."/>
            <person name="Munidasa M."/>
            <person name="Palculict T."/>
            <person name="Patil S."/>
            <person name="Pu L.-L."/>
            <person name="Saada N."/>
            <person name="Tang L."/>
            <person name="Weissenberger G."/>
            <person name="Zhu Y."/>
            <person name="Hemphill L."/>
            <person name="Shang Y."/>
            <person name="Youmans B."/>
            <person name="Ayvaz T."/>
            <person name="Ross M."/>
            <person name="Santibanez J."/>
            <person name="Aqrawi P."/>
            <person name="Gross S."/>
            <person name="Joshi V."/>
            <person name="Fowler G."/>
            <person name="Nazareth L."/>
            <person name="Reid J."/>
            <person name="Worley K."/>
            <person name="Petrosino J."/>
            <person name="Highlander S."/>
            <person name="Gibbs R."/>
        </authorList>
    </citation>
    <scope>NUCLEOTIDE SEQUENCE [LARGE SCALE GENOMIC DNA]</scope>
    <source>
        <strain evidence="9">ATCC 33861</strain>
    </source>
</reference>
<dbReference type="SUPFAM" id="SSF75005">
    <property type="entry name" value="Arabinanase/levansucrase/invertase"/>
    <property type="match status" value="1"/>
</dbReference>
<gene>
    <name evidence="9" type="primary">xynB</name>
    <name evidence="9" type="ORF">HMPREF0766_13854</name>
</gene>
<keyword evidence="7" id="KW-0732">Signal</keyword>
<evidence type="ECO:0000256" key="7">
    <source>
        <dbReference type="SAM" id="SignalP"/>
    </source>
</evidence>
<feature type="active site" description="Proton donor" evidence="4">
    <location>
        <position position="214"/>
    </location>
</feature>
<comment type="similarity">
    <text evidence="1 6">Belongs to the glycosyl hydrolase 43 family.</text>
</comment>
<dbReference type="STRING" id="525373.HMPREF0766_13854"/>
<dbReference type="GO" id="GO:0005975">
    <property type="term" value="P:carbohydrate metabolic process"/>
    <property type="evidence" value="ECO:0007669"/>
    <property type="project" value="InterPro"/>
</dbReference>
<dbReference type="InterPro" id="IPR006710">
    <property type="entry name" value="Glyco_hydro_43"/>
</dbReference>
<keyword evidence="3 6" id="KW-0326">Glycosidase</keyword>
<sequence length="548" mass="62209">MKTVNHYFFLLFLLLESSLVHAQANQIKNPILPGFNPDPCIVRVDKDYYIFTSTFEWFPGIPVYHSRDLINWEQIGHVLTRESQLNMRGTDDSDGIFAPSITYHKGTYYLFFTNVQNGINWPLKGYPNYLVTARDPRGPWSEPVLINTLGFDPYLFIDDNDRAYVVYRMFDHRPESKLESPGIGMHALDLKTLKPLGKPELIYSGWDEKNPNTEGPKMLKKDGYYYLFTAEGGTGYNHNESVARSKNISGPYERAPKIFYTTKDNPSSEVQKSGHGTVFSTPDGEWYTTHLGSRPLTTKGNCPLGRESFIQKVRWNADGWPELDNKTGMPEMYVPAPAGVKSSSNSGMNTSFVDQFDTDKLNMRFQALRESWNPSWLSLNKRKGQLALKGRRALGSRYDESLAAVRITSLQQTIETAVEFEPSDFRHVAGLVCYYNTQHFYSLGLTSGDDGKRQLVLAGADGGYQQLDLKTMTGNVKKVFMRASVNAEKLQFYYSTDGSQWNTIGNTLDFGKLSDDYARGFTGAMAGLFAQDIMYENTWAYFDYLKVK</sequence>
<dbReference type="HOGENOM" id="CLU_016508_2_1_10"/>
<feature type="site" description="Important for catalytic activity, responsible for pKa modulation of the active site Glu and correct orientation of both the proton donor and substrate" evidence="5">
    <location>
        <position position="152"/>
    </location>
</feature>
<dbReference type="OrthoDB" id="9801455at2"/>
<evidence type="ECO:0000256" key="6">
    <source>
        <dbReference type="RuleBase" id="RU361187"/>
    </source>
</evidence>
<dbReference type="PANTHER" id="PTHR42812:SF12">
    <property type="entry name" value="BETA-XYLOSIDASE-RELATED"/>
    <property type="match status" value="1"/>
</dbReference>
<evidence type="ECO:0000313" key="10">
    <source>
        <dbReference type="Proteomes" id="UP000006258"/>
    </source>
</evidence>
<keyword evidence="10" id="KW-1185">Reference proteome</keyword>
<dbReference type="InterPro" id="IPR013320">
    <property type="entry name" value="ConA-like_dom_sf"/>
</dbReference>
<dbReference type="SUPFAM" id="SSF49899">
    <property type="entry name" value="Concanavalin A-like lectins/glucanases"/>
    <property type="match status" value="1"/>
</dbReference>
<dbReference type="InterPro" id="IPR051795">
    <property type="entry name" value="Glycosyl_Hydrlase_43"/>
</dbReference>
<dbReference type="Proteomes" id="UP000006258">
    <property type="component" value="Unassembled WGS sequence"/>
</dbReference>
<evidence type="ECO:0000256" key="2">
    <source>
        <dbReference type="ARBA" id="ARBA00022801"/>
    </source>
</evidence>
<feature type="signal peptide" evidence="7">
    <location>
        <begin position="1"/>
        <end position="22"/>
    </location>
</feature>
<feature type="domain" description="Beta-xylosidase C-terminal Concanavalin A-like" evidence="8">
    <location>
        <begin position="354"/>
        <end position="548"/>
    </location>
</feature>
<dbReference type="eggNOG" id="COG3507">
    <property type="taxonomic scope" value="Bacteria"/>
</dbReference>
<accession>D7VSA0</accession>
<dbReference type="GO" id="GO:0009044">
    <property type="term" value="F:xylan 1,4-beta-xylosidase activity"/>
    <property type="evidence" value="ECO:0007669"/>
    <property type="project" value="UniProtKB-EC"/>
</dbReference>
<feature type="chain" id="PRO_5003107317" evidence="7">
    <location>
        <begin position="23"/>
        <end position="548"/>
    </location>
</feature>
<evidence type="ECO:0000259" key="8">
    <source>
        <dbReference type="Pfam" id="PF17851"/>
    </source>
</evidence>
<protein>
    <submittedName>
        <fullName evidence="9">Glycosyl hydrolase, family 43</fullName>
        <ecNumber evidence="9">3.2.1.37</ecNumber>
    </submittedName>
</protein>
<comment type="caution">
    <text evidence="9">The sequence shown here is derived from an EMBL/GenBank/DDBJ whole genome shotgun (WGS) entry which is preliminary data.</text>
</comment>
<dbReference type="EMBL" id="ACHA02000012">
    <property type="protein sequence ID" value="EFK56651.1"/>
    <property type="molecule type" value="Genomic_DNA"/>
</dbReference>
<dbReference type="InterPro" id="IPR041542">
    <property type="entry name" value="GH43_C2"/>
</dbReference>
<evidence type="ECO:0000313" key="9">
    <source>
        <dbReference type="EMBL" id="EFK56651.1"/>
    </source>
</evidence>
<evidence type="ECO:0000256" key="5">
    <source>
        <dbReference type="PIRSR" id="PIRSR606710-2"/>
    </source>
</evidence>
<dbReference type="PANTHER" id="PTHR42812">
    <property type="entry name" value="BETA-XYLOSIDASE"/>
    <property type="match status" value="1"/>
</dbReference>
<organism evidence="9 10">
    <name type="scientific">Sphingobacterium spiritivorum ATCC 33861</name>
    <dbReference type="NCBI Taxonomy" id="525373"/>
    <lineage>
        <taxon>Bacteria</taxon>
        <taxon>Pseudomonadati</taxon>
        <taxon>Bacteroidota</taxon>
        <taxon>Sphingobacteriia</taxon>
        <taxon>Sphingobacteriales</taxon>
        <taxon>Sphingobacteriaceae</taxon>
        <taxon>Sphingobacterium</taxon>
    </lineage>
</organism>
<dbReference type="RefSeq" id="WP_002995435.1">
    <property type="nucleotide sequence ID" value="NZ_GL379770.1"/>
</dbReference>
<evidence type="ECO:0000256" key="1">
    <source>
        <dbReference type="ARBA" id="ARBA00009865"/>
    </source>
</evidence>
<dbReference type="Gene3D" id="2.115.10.20">
    <property type="entry name" value="Glycosyl hydrolase domain, family 43"/>
    <property type="match status" value="1"/>
</dbReference>
<keyword evidence="2 6" id="KW-0378">Hydrolase</keyword>
<feature type="active site" description="Proton acceptor" evidence="4">
    <location>
        <position position="38"/>
    </location>
</feature>
<dbReference type="InterPro" id="IPR023296">
    <property type="entry name" value="Glyco_hydro_beta-prop_sf"/>
</dbReference>
<dbReference type="AlphaFoldDB" id="D7VSA0"/>
<evidence type="ECO:0000256" key="3">
    <source>
        <dbReference type="ARBA" id="ARBA00023295"/>
    </source>
</evidence>
<dbReference type="Pfam" id="PF04616">
    <property type="entry name" value="Glyco_hydro_43"/>
    <property type="match status" value="1"/>
</dbReference>
<evidence type="ECO:0000256" key="4">
    <source>
        <dbReference type="PIRSR" id="PIRSR606710-1"/>
    </source>
</evidence>
<dbReference type="EC" id="3.2.1.37" evidence="9"/>
<dbReference type="Pfam" id="PF17851">
    <property type="entry name" value="GH43_C2"/>
    <property type="match status" value="1"/>
</dbReference>
<dbReference type="GeneID" id="95430944"/>
<proteinExistence type="inferred from homology"/>
<name>D7VSA0_SPHSI</name>
<dbReference type="Gene3D" id="2.60.120.200">
    <property type="match status" value="1"/>
</dbReference>